<dbReference type="GO" id="GO:0008643">
    <property type="term" value="P:carbohydrate transport"/>
    <property type="evidence" value="ECO:0007669"/>
    <property type="project" value="InterPro"/>
</dbReference>
<dbReference type="Pfam" id="PF04966">
    <property type="entry name" value="OprB"/>
    <property type="match status" value="1"/>
</dbReference>
<dbReference type="EMBL" id="CAADFK010000003">
    <property type="protein sequence ID" value="VFK07820.1"/>
    <property type="molecule type" value="Genomic_DNA"/>
</dbReference>
<evidence type="ECO:0000256" key="2">
    <source>
        <dbReference type="RuleBase" id="RU363072"/>
    </source>
</evidence>
<name>A0A450VSR9_9GAMM</name>
<evidence type="ECO:0000256" key="1">
    <source>
        <dbReference type="ARBA" id="ARBA00008769"/>
    </source>
</evidence>
<protein>
    <submittedName>
        <fullName evidence="3">Porin</fullName>
    </submittedName>
</protein>
<dbReference type="GO" id="GO:0016020">
    <property type="term" value="C:membrane"/>
    <property type="evidence" value="ECO:0007669"/>
    <property type="project" value="InterPro"/>
</dbReference>
<evidence type="ECO:0000313" key="3">
    <source>
        <dbReference type="EMBL" id="VFK07820.1"/>
    </source>
</evidence>
<reference evidence="3" key="1">
    <citation type="submission" date="2019-02" db="EMBL/GenBank/DDBJ databases">
        <authorList>
            <person name="Gruber-Vodicka R. H."/>
            <person name="Seah K. B. B."/>
        </authorList>
    </citation>
    <scope>NUCLEOTIDE SEQUENCE</scope>
    <source>
        <strain evidence="3">BECK_S313</strain>
    </source>
</reference>
<proteinExistence type="inferred from homology"/>
<comment type="similarity">
    <text evidence="1 2">Belongs to the OprB family.</text>
</comment>
<dbReference type="AlphaFoldDB" id="A0A450VSR9"/>
<dbReference type="GO" id="GO:0015288">
    <property type="term" value="F:porin activity"/>
    <property type="evidence" value="ECO:0007669"/>
    <property type="project" value="InterPro"/>
</dbReference>
<dbReference type="InterPro" id="IPR007049">
    <property type="entry name" value="Carb-sel_porin_OprB"/>
</dbReference>
<dbReference type="Gene3D" id="2.40.160.180">
    <property type="entry name" value="Carbohydrate-selective porin OprB"/>
    <property type="match status" value="1"/>
</dbReference>
<gene>
    <name evidence="3" type="ORF">BECKLPF1236B_GA0070989_10032</name>
</gene>
<sequence>MSVLSQKKTNKTLRFHPITQQPISMRIGVMIASAVLLSALLPFSASALDVTDNFSVDATVTGVFQHGEFSGARIDDASRGVVVTDIGINFRPTDRDEFEVVVSIASGDALNTLSPFAVHPLYADDLTDALEDINGRGRDYLLRAWYKHTFALSQDTSLGLSGGIIEATDYLDDNAFANDEVSQFMNDAFVNNTLLVPPSFDVGVGGDLDIGERWSLRGVWMSMKDPDRVDNPDKTYDYFGGQIGFHPQLAWGEGNYRLMAHGASDDFTDPTGAHSERLFGLGLSLDQQLGDDFGAFARFGWQEDDAAIDHDTLYSGGVYVSGKRWGRASDEAGLGYAHLSGGNGDIQGTDIVEGYIKFGFSEYADLSLDIQYLDERTKGENDPRGFVYGMRVNAYF</sequence>
<dbReference type="InterPro" id="IPR038673">
    <property type="entry name" value="OprB_sf"/>
</dbReference>
<accession>A0A450VSR9</accession>
<organism evidence="3">
    <name type="scientific">Candidatus Kentrum sp. LPFa</name>
    <dbReference type="NCBI Taxonomy" id="2126335"/>
    <lineage>
        <taxon>Bacteria</taxon>
        <taxon>Pseudomonadati</taxon>
        <taxon>Pseudomonadota</taxon>
        <taxon>Gammaproteobacteria</taxon>
        <taxon>Candidatus Kentrum</taxon>
    </lineage>
</organism>